<dbReference type="InterPro" id="IPR016024">
    <property type="entry name" value="ARM-type_fold"/>
</dbReference>
<evidence type="ECO:0000256" key="6">
    <source>
        <dbReference type="ARBA" id="ARBA00023242"/>
    </source>
</evidence>
<dbReference type="PANTHER" id="PTHR10170:SF10">
    <property type="entry name" value="HUNTINGTIN"/>
    <property type="match status" value="1"/>
</dbReference>
<proteinExistence type="inferred from homology"/>
<organism evidence="9 10">
    <name type="scientific">Strigamia maritima</name>
    <name type="common">European centipede</name>
    <name type="synonym">Geophilus maritimus</name>
    <dbReference type="NCBI Taxonomy" id="126957"/>
    <lineage>
        <taxon>Eukaryota</taxon>
        <taxon>Metazoa</taxon>
        <taxon>Ecdysozoa</taxon>
        <taxon>Arthropoda</taxon>
        <taxon>Myriapoda</taxon>
        <taxon>Chilopoda</taxon>
        <taxon>Pleurostigmophora</taxon>
        <taxon>Geophilomorpha</taxon>
        <taxon>Linotaeniidae</taxon>
        <taxon>Strigamia</taxon>
    </lineage>
</organism>
<feature type="compositionally biased region" description="Low complexity" evidence="7">
    <location>
        <begin position="970"/>
        <end position="984"/>
    </location>
</feature>
<evidence type="ECO:0000256" key="2">
    <source>
        <dbReference type="ARBA" id="ARBA00004123"/>
    </source>
</evidence>
<dbReference type="InterPro" id="IPR048412">
    <property type="entry name" value="Htt_bridge"/>
</dbReference>
<comment type="similarity">
    <text evidence="4">Belongs to the huntingtin family.</text>
</comment>
<dbReference type="HOGENOM" id="CLU_000428_0_0_1"/>
<feature type="compositionally biased region" description="Basic and acidic residues" evidence="7">
    <location>
        <begin position="1010"/>
        <end position="1020"/>
    </location>
</feature>
<comment type="subcellular location">
    <subcellularLocation>
        <location evidence="3">Cytoplasm</location>
    </subcellularLocation>
    <subcellularLocation>
        <location evidence="2">Nucleus</location>
    </subcellularLocation>
</comment>
<dbReference type="InterPro" id="IPR000091">
    <property type="entry name" value="Huntingtin"/>
</dbReference>
<protein>
    <recommendedName>
        <fullName evidence="11">Huntingtin</fullName>
    </recommendedName>
</protein>
<comment type="function">
    <text evidence="1">May play a role in microtubule-mediated transport or vesicle function.</text>
</comment>
<keyword evidence="8" id="KW-1133">Transmembrane helix</keyword>
<dbReference type="GO" id="GO:0005737">
    <property type="term" value="C:cytoplasm"/>
    <property type="evidence" value="ECO:0007669"/>
    <property type="project" value="UniProtKB-SubCell"/>
</dbReference>
<name>T1IW53_STRMM</name>
<evidence type="ECO:0000256" key="8">
    <source>
        <dbReference type="SAM" id="Phobius"/>
    </source>
</evidence>
<keyword evidence="8" id="KW-0472">Membrane</keyword>
<dbReference type="Proteomes" id="UP000014500">
    <property type="component" value="Unassembled WGS sequence"/>
</dbReference>
<dbReference type="Pfam" id="PF12372">
    <property type="entry name" value="Htt_N-HEAT"/>
    <property type="match status" value="1"/>
</dbReference>
<keyword evidence="8" id="KW-0812">Transmembrane</keyword>
<dbReference type="Pfam" id="PF20925">
    <property type="entry name" value="Htt_bridge"/>
    <property type="match status" value="1"/>
</dbReference>
<reference evidence="9" key="2">
    <citation type="submission" date="2015-02" db="UniProtKB">
        <authorList>
            <consortium name="EnsemblMetazoa"/>
        </authorList>
    </citation>
    <scope>IDENTIFICATION</scope>
</reference>
<dbReference type="EnsemblMetazoa" id="SMAR005413-RA">
    <property type="protein sequence ID" value="SMAR005413-PA"/>
    <property type="gene ID" value="SMAR005413"/>
</dbReference>
<dbReference type="PhylomeDB" id="T1IW53"/>
<evidence type="ECO:0000256" key="1">
    <source>
        <dbReference type="ARBA" id="ARBA00002907"/>
    </source>
</evidence>
<evidence type="ECO:0008006" key="11">
    <source>
        <dbReference type="Google" id="ProtNLM"/>
    </source>
</evidence>
<dbReference type="InterPro" id="IPR011989">
    <property type="entry name" value="ARM-like"/>
</dbReference>
<feature type="region of interest" description="Disordered" evidence="7">
    <location>
        <begin position="959"/>
        <end position="1020"/>
    </location>
</feature>
<keyword evidence="5" id="KW-0963">Cytoplasm</keyword>
<evidence type="ECO:0000256" key="5">
    <source>
        <dbReference type="ARBA" id="ARBA00022490"/>
    </source>
</evidence>
<evidence type="ECO:0000313" key="9">
    <source>
        <dbReference type="EnsemblMetazoa" id="SMAR005413-PA"/>
    </source>
</evidence>
<dbReference type="Pfam" id="PF20927">
    <property type="entry name" value="Htt_C-HEAT"/>
    <property type="match status" value="2"/>
</dbReference>
<accession>T1IW53</accession>
<dbReference type="Gene3D" id="1.25.10.10">
    <property type="entry name" value="Leucine-rich Repeat Variant"/>
    <property type="match status" value="2"/>
</dbReference>
<reference evidence="10" key="1">
    <citation type="submission" date="2011-05" db="EMBL/GenBank/DDBJ databases">
        <authorList>
            <person name="Richards S.R."/>
            <person name="Qu J."/>
            <person name="Jiang H."/>
            <person name="Jhangiani S.N."/>
            <person name="Agravi P."/>
            <person name="Goodspeed R."/>
            <person name="Gross S."/>
            <person name="Mandapat C."/>
            <person name="Jackson L."/>
            <person name="Mathew T."/>
            <person name="Pu L."/>
            <person name="Thornton R."/>
            <person name="Saada N."/>
            <person name="Wilczek-Boney K.B."/>
            <person name="Lee S."/>
            <person name="Kovar C."/>
            <person name="Wu Y."/>
            <person name="Scherer S.E."/>
            <person name="Worley K.C."/>
            <person name="Muzny D.M."/>
            <person name="Gibbs R."/>
        </authorList>
    </citation>
    <scope>NUCLEOTIDE SEQUENCE</scope>
    <source>
        <strain evidence="10">Brora</strain>
    </source>
</reference>
<dbReference type="PRINTS" id="PR00375">
    <property type="entry name" value="HUNTINGTIN"/>
</dbReference>
<feature type="region of interest" description="Disordered" evidence="7">
    <location>
        <begin position="1956"/>
        <end position="1975"/>
    </location>
</feature>
<evidence type="ECO:0000256" key="7">
    <source>
        <dbReference type="SAM" id="MobiDB-lite"/>
    </source>
</evidence>
<evidence type="ECO:0000256" key="3">
    <source>
        <dbReference type="ARBA" id="ARBA00004496"/>
    </source>
</evidence>
<feature type="transmembrane region" description="Helical" evidence="8">
    <location>
        <begin position="2831"/>
        <end position="2853"/>
    </location>
</feature>
<keyword evidence="10" id="KW-1185">Reference proteome</keyword>
<dbReference type="SUPFAM" id="SSF48371">
    <property type="entry name" value="ARM repeat"/>
    <property type="match status" value="3"/>
</dbReference>
<dbReference type="EMBL" id="JH431607">
    <property type="status" value="NOT_ANNOTATED_CDS"/>
    <property type="molecule type" value="Genomic_DNA"/>
</dbReference>
<dbReference type="eggNOG" id="ENOG502QR1D">
    <property type="taxonomic scope" value="Eukaryota"/>
</dbReference>
<feature type="region of interest" description="Disordered" evidence="7">
    <location>
        <begin position="342"/>
        <end position="385"/>
    </location>
</feature>
<dbReference type="InterPro" id="IPR028426">
    <property type="entry name" value="Huntingtin_fam"/>
</dbReference>
<dbReference type="InterPro" id="IPR048411">
    <property type="entry name" value="Htt_N_HEAT_rpt-1"/>
</dbReference>
<evidence type="ECO:0000256" key="4">
    <source>
        <dbReference type="ARBA" id="ARBA00007153"/>
    </source>
</evidence>
<evidence type="ECO:0000313" key="10">
    <source>
        <dbReference type="Proteomes" id="UP000014500"/>
    </source>
</evidence>
<dbReference type="Pfam" id="PF20926">
    <property type="entry name" value="Htt_N-HEAT_1"/>
    <property type="match status" value="1"/>
</dbReference>
<feature type="compositionally biased region" description="Low complexity" evidence="7">
    <location>
        <begin position="998"/>
        <end position="1009"/>
    </location>
</feature>
<dbReference type="OMA" id="PNKMEEP"/>
<dbReference type="InterPro" id="IPR048413">
    <property type="entry name" value="Htt_C-HEAT_rpt"/>
</dbReference>
<sequence>MTLTSRMAALDKLFKAFEALKVFQPHKQLEEITVKKREQPLTSKEKILHCTTIADAISSPSLRLVQDFPKFLGIAMETFLLCCDDTDADVRMVADECLNRTIKNLMETNLGRLQVELYKEIKKNGAPRMLRAAVWRFADLCHLIRPQKCRPYLLLKSFLNNLKSTSSVFRRTAAISLTAVCQYSRKPNLFFSWLLGALLEMLIPVTPDKHIPTLLGALSCLRHIIPHLNEDQQENLTLKGSFGVRHRQPQVHYGLDQLIQVYELLLHYTQHPDHNVVTTSLEALQQLLLASPPLLVSSFLSPKGISRTRIYASDILELGQFQAGAEIGSLVSLAGDESGIEDDLCSTSDVNQPARESLTSLDSIGGDSESPQFSEVQPSEDDAMGLEEASCSSVADDDKSEYSNVKIGQLKDSVLLRAPVIGTLTRSPKLKHRMSKTPNNDPLNCENNDVFTWDPGTTNSPQTIDSAFRIGDIGSFTDQACPLMYCARLLCSSFLLTGTSGVIMPDKNVRVSVKALALGCLSASIGLEPKIFLFICLKIMKKVFFLEKTYDGQRIQDVLNFIHHSDPQMRGSAAYLIGSLLKASLRISLGRFDSLIKFAAADSSTVTFQHLIDGFLVILKNDSSVACRTALGALKLCLSSILSSEDGSQGMRIMNSLLQLTKHPYWLVRVELLELLATVSFKVIAYLEMSEGSRLSRYQENMFNQILFPLLGDDDSRVRQAAAAALVKMIPNIFYPADHPQHDPVIALAKEKTDAFLEPIVYDDSNHLRPVVNSLVRPFDTIRVKFVANTSTEMALSRVVDSLVKRLKSSTSKFTMFGCCHALCLLSDEYSVILYSYAWMCGLSGLHKQVKAQALRREFSLGNSFESDSFVGGIGIVNFILSLVTDTSVSMDLNSHQNALQLVGNLFAGNAFKTFQSHPVSENENVERWGIFGDKQIAVIADRLFTHLMRLLNMMSHAIEDQSPTPPPSKTTLPSLPSPSYISPIKRKNKSKDDAYPSTSAKSSNSKSGSGDKDEKSDKERTIIKPASASIGLGAFHGLPHYLRMFEVLKSSYSNYKLTLDMQGSERFSALLRTCLDVMSQLLEISTMTEVGEHAEEILSYLKSTITMEAMPTLRCVQQLLKALFGINLVNAWEGPPQTNTARKPGRATRLQSTVSSPGLYHHCFTAPYTQLMQSLSESMMRTSSTTEQNESSVNWVGWVRRQSEKKLQSLFRSIGKTGDKSSLASYIRLFEPLVIKALKQYTVTSDILLHSQVLNLLSQLVQLRVNYCLLDSDQIFIGFVLKQFEFFEEGQVCRSELLLPSIFHFLVLLSYERYHSKLIIGVPKIIQLCDGIMASGQPPTTHAIPCLIPIVEDLFLMRGVMNKADAGKELDTQREVIISMLMRLIQFEQVLELFILILQQSRKESEEKWKKLSRQIVDIVLPQLARQEILIDTQPALDTLHRLFETVAPSVFRPVDPLLKILFSPPHDLKTRSHLERWFGLVLAVLRVLIAQSKEEVVLGRLSELNLYVCVFSDTLPIHMHLGESQETALPPHPAFLNRSPEEIIARFLLQVIGMISNEIYRLCTTPTIEPTAYYFLSQQLAHLLLYMMHMFQSGIYRRVATVCMNLIKEECPPGYFSVHQMNTIFLRLAPLIPTVTLQWCNILILLNYDDQLFWAQVMKTSNRRTSYGGSSIIIENQISKIQSCNIEMVRMGGLILFCDYVCENLTDAEHMTWLIVNHVNEIVQLHSELPVQDLIGAIHRNSAASGLFIQAINTRCENLTKPSFLKHTLACLEAIHQSQSGALVMLIISKFLSTHHLVISRACDAMACHRLEMLLVEPEEEGARQFPAQDLEKHLGILQSSGLAKRHCQLETLLMKLRSHCFPHSPRVQMKSSQTSFSVDTITGIVMDKDRYINIVRTECFSSAACGAECAQLLSKLSNDDIIDIMSTKDFNLSVLDDCLSLGLNLTLEAYTKSSKSSSPSESPLPSPSPIGREAPLYRSTVTIILQHLSNLVELMPRPHQVFLTCDKTLLASKEVKYHNRLIDLLSDQSVWELIFQIVPAITRYLRTIDQIPWFSEIPTDSLRDIGRFCVLCIEALHWLVSKEVDPSPLYLDLGLDAIDAMLGDPNVSVIIGLRDYTTWVCSSVIGVYRLVTFFIKEDHLPRLPASGVERLLLDSDVPRVLETCDRAAELVLWVETTIRNDDSICSRFPDFIKRNLRQIIFGVARLPPVNSYCRTPPILWQMGWCPEVTTSPQMSVPPLPVEYLQDHEAFKQFIFRVNTLGWKSRQQFEETWMTLLGVLSATPINEGVELEEEVERVETSCLAVKCLTGLLLQTLLSPQQGNPNNSSYLHNKRDKPIAFLHTRCGKKLGVVLEIVHRRVREMVYKNDSTQNGLYEVNLERKLSPDKYGASQVSLEYLWTATGMLEESDSDVPSSGSYRVGSIEFHQRERRLIASGLDINSCLHFLLDLYSQWLAPLTITRLPLALLTEVTRSMVQLSDLFTERAQFEWMLDILMDLYRTHPPEDELLTSYLVLGISKAAAVVGMDLEFAERLKKILEGSLKSTHLPTRISTLHGFLYLLESGSSEETLLFLALSMDYISKQLENFNSCSNYSEEHVLITWTLLFYILENYCKDLQETDFAAKAVQVSIQIASSPEDSHPLSVYLLIMHGLERLLLAEVIGAKDAELLVKLGVDRFCQPNPIRSLVGLSLMLSCMYTSKENDKWSPSVASASVELLDSYNPQGTDAESLIVAMERVTVLFDRIKKGYPNEAEVVSRVLPIFLMDFFPPSDIMNKVIGEFISNQQPHPQMLASVVFNVFESVYLQSQQPLIQEWVMLSLSNFTQRSPISMAIWSLTCFFISASTNCWIRFLFSYIQRRMGKQELFDREMFCIAALDFCRQLMDKSQLELIHQVIAVVEQPYTPYADLISCLTLFQRNSYEPE</sequence>
<dbReference type="STRING" id="126957.T1IW53"/>
<dbReference type="PANTHER" id="PTHR10170">
    <property type="entry name" value="HUNTINGTON DISEASE PROTEIN"/>
    <property type="match status" value="1"/>
</dbReference>
<keyword evidence="6" id="KW-0539">Nucleus</keyword>
<dbReference type="InterPro" id="IPR024613">
    <property type="entry name" value="Huntingtin_N_HEAT_rpt-2"/>
</dbReference>
<dbReference type="GO" id="GO:0005634">
    <property type="term" value="C:nucleus"/>
    <property type="evidence" value="ECO:0007669"/>
    <property type="project" value="UniProtKB-SubCell"/>
</dbReference>